<dbReference type="eggNOG" id="ENOG502R5UW">
    <property type="taxonomic scope" value="Eukaryota"/>
</dbReference>
<proteinExistence type="predicted"/>
<reference evidence="6" key="1">
    <citation type="submission" date="2003-08" db="EMBL/GenBank/DDBJ databases">
        <authorList>
            <person name="Birren B."/>
            <person name="Nusbaum C."/>
            <person name="Abebe A."/>
            <person name="Abouelleil A."/>
            <person name="Adekoya E."/>
            <person name="Ait-zahra M."/>
            <person name="Allen N."/>
            <person name="Allen T."/>
            <person name="An P."/>
            <person name="Anderson M."/>
            <person name="Anderson S."/>
            <person name="Arachchi H."/>
            <person name="Armbruster J."/>
            <person name="Bachantsang P."/>
            <person name="Baldwin J."/>
            <person name="Barry A."/>
            <person name="Bayul T."/>
            <person name="Blitshsteyn B."/>
            <person name="Bloom T."/>
            <person name="Blye J."/>
            <person name="Boguslavskiy L."/>
            <person name="Borowsky M."/>
            <person name="Boukhgalter B."/>
            <person name="Brunache A."/>
            <person name="Butler J."/>
            <person name="Calixte N."/>
            <person name="Calvo S."/>
            <person name="Camarata J."/>
            <person name="Campo K."/>
            <person name="Chang J."/>
            <person name="Cheshatsang Y."/>
            <person name="Citroen M."/>
            <person name="Collymore A."/>
            <person name="Considine T."/>
            <person name="Cook A."/>
            <person name="Cooke P."/>
            <person name="Corum B."/>
            <person name="Cuomo C."/>
            <person name="David R."/>
            <person name="Dawoe T."/>
            <person name="Degray S."/>
            <person name="Dodge S."/>
            <person name="Dooley K."/>
            <person name="Dorje P."/>
            <person name="Dorjee K."/>
            <person name="Dorris L."/>
            <person name="Duffey N."/>
            <person name="Dupes A."/>
            <person name="Elkins T."/>
            <person name="Engels R."/>
            <person name="Erickson J."/>
            <person name="Farina A."/>
            <person name="Faro S."/>
            <person name="Ferreira P."/>
            <person name="Fischer H."/>
            <person name="Fitzgerald M."/>
            <person name="Foley K."/>
            <person name="Gage D."/>
            <person name="Galagan J."/>
            <person name="Gearin G."/>
            <person name="Gnerre S."/>
            <person name="Gnirke A."/>
            <person name="Goyette A."/>
            <person name="Graham J."/>
            <person name="Grandbois E."/>
            <person name="Gyaltsen K."/>
            <person name="Hafez N."/>
            <person name="Hagopian D."/>
            <person name="Hagos B."/>
            <person name="Hall J."/>
            <person name="Hatcher B."/>
            <person name="Heller A."/>
            <person name="Higgins H."/>
            <person name="Honan T."/>
            <person name="Horn A."/>
            <person name="Houde N."/>
            <person name="Hughes L."/>
            <person name="Hulme W."/>
            <person name="Husby E."/>
            <person name="Iliev I."/>
            <person name="Jaffe D."/>
            <person name="Jones C."/>
            <person name="Kamal M."/>
            <person name="Kamat A."/>
            <person name="Kamvysselis M."/>
            <person name="Karlsson E."/>
            <person name="Kells C."/>
            <person name="Kieu A."/>
            <person name="Kisner P."/>
            <person name="Kodira C."/>
            <person name="Kulbokas E."/>
            <person name="Labutti K."/>
            <person name="Lama D."/>
            <person name="Landers T."/>
            <person name="Leger J."/>
            <person name="Levine S."/>
            <person name="Lewis D."/>
            <person name="Lewis T."/>
            <person name="Lindblad-toh K."/>
            <person name="Liu X."/>
            <person name="Lokyitsang T."/>
            <person name="Lokyitsang Y."/>
            <person name="Lucien O."/>
            <person name="Lui A."/>
            <person name="Ma L.J."/>
            <person name="Mabbitt R."/>
            <person name="Macdonald J."/>
            <person name="Maclean C."/>
            <person name="Major J."/>
            <person name="Manning J."/>
            <person name="Marabella R."/>
            <person name="Maru K."/>
            <person name="Matthews C."/>
            <person name="Mauceli E."/>
            <person name="Mccarthy M."/>
            <person name="Mcdonough S."/>
            <person name="Mcghee T."/>
            <person name="Meldrim J."/>
            <person name="Meneus L."/>
            <person name="Mesirov J."/>
            <person name="Mihalev A."/>
            <person name="Mihova T."/>
            <person name="Mikkelsen T."/>
            <person name="Mlenga V."/>
            <person name="Moru K."/>
            <person name="Mozes J."/>
            <person name="Mulrain L."/>
            <person name="Munson G."/>
            <person name="Naylor J."/>
            <person name="Newes C."/>
            <person name="Nguyen C."/>
            <person name="Nguyen N."/>
            <person name="Nguyen T."/>
            <person name="Nicol R."/>
            <person name="Nielsen C."/>
            <person name="Nizzari M."/>
            <person name="Norbu C."/>
            <person name="Norbu N."/>
            <person name="O'donnell P."/>
            <person name="Okoawo O."/>
            <person name="O'leary S."/>
            <person name="Omotosho B."/>
            <person name="O'neill K."/>
            <person name="Osman S."/>
            <person name="Parker S."/>
            <person name="Perrin D."/>
            <person name="Phunkhang P."/>
            <person name="Piqani B."/>
            <person name="Purcell S."/>
            <person name="Rachupka T."/>
            <person name="Ramasamy U."/>
            <person name="Rameau R."/>
            <person name="Ray V."/>
            <person name="Raymond C."/>
            <person name="Retta R."/>
            <person name="Richardson S."/>
            <person name="Rise C."/>
            <person name="Rodriguez J."/>
            <person name="Rogers J."/>
            <person name="Rogov P."/>
            <person name="Rutman M."/>
            <person name="Schupbach R."/>
            <person name="Seaman C."/>
            <person name="Settipalli S."/>
            <person name="Sharpe T."/>
            <person name="Sheridan J."/>
            <person name="Sherpa N."/>
            <person name="Shi J."/>
            <person name="Smirnov S."/>
            <person name="Smith C."/>
            <person name="Sougnez C."/>
            <person name="Spencer B."/>
            <person name="Stalker J."/>
            <person name="Stange-thomann N."/>
            <person name="Stavropoulos S."/>
            <person name="Stetson K."/>
            <person name="Stone C."/>
            <person name="Stone S."/>
            <person name="Stubbs M."/>
            <person name="Talamas J."/>
            <person name="Tchuinga P."/>
            <person name="Tenzing P."/>
            <person name="Tesfaye S."/>
            <person name="Theodore J."/>
            <person name="Thoulutsang Y."/>
            <person name="Topham K."/>
            <person name="Towey S."/>
            <person name="Tsamla T."/>
            <person name="Tsomo N."/>
            <person name="Vallee D."/>
            <person name="Vassiliev H."/>
            <person name="Venkataraman V."/>
            <person name="Vinson J."/>
            <person name="Vo A."/>
            <person name="Wade C."/>
            <person name="Wang S."/>
            <person name="Wangchuk T."/>
            <person name="Wangdi T."/>
            <person name="Whittaker C."/>
            <person name="Wilkinson J."/>
            <person name="Wu Y."/>
            <person name="Wyman D."/>
            <person name="Yadav S."/>
            <person name="Yang S."/>
            <person name="Yang X."/>
            <person name="Yeager S."/>
            <person name="Yee E."/>
            <person name="Young G."/>
            <person name="Zainoun J."/>
            <person name="Zembeck L."/>
            <person name="Zimmer A."/>
            <person name="Zody M."/>
            <person name="Lander E."/>
        </authorList>
    </citation>
    <scope>NUCLEOTIDE SEQUENCE [LARGE SCALE GENOMIC DNA]</scope>
</reference>
<sequence length="240" mass="25752">MANENPYHESKTRKYVKTACLCLAFLSLGLIMALPGPALPTLAYNIGIEIDAISFIFPSRAVGYLIGSIVSGVLHGKLDTYKMIGFSLMMTAIGFTSAPFFSSVILLAIAMTSMGISMGFLDTGGNVLCLEIWGDESGPFMQALHFSFALGATTAPFLAQPFIMEVVDTNTTTNMTTAAMINNFTAVTELSTTAVPPVRPGFPYVAWAFIICGSLTIMISIAFLYLSFSKRSKAASKQEN</sequence>
<feature type="transmembrane region" description="Helical" evidence="4">
    <location>
        <begin position="86"/>
        <end position="111"/>
    </location>
</feature>
<dbReference type="InterPro" id="IPR036259">
    <property type="entry name" value="MFS_trans_sf"/>
</dbReference>
<dbReference type="PANTHER" id="PTHR23121:SF9">
    <property type="entry name" value="SODIUM-DEPENDENT GLUCOSE TRANSPORTER 1"/>
    <property type="match status" value="1"/>
</dbReference>
<evidence type="ECO:0000256" key="4">
    <source>
        <dbReference type="SAM" id="Phobius"/>
    </source>
</evidence>
<dbReference type="Gene3D" id="1.20.1250.20">
    <property type="entry name" value="MFS general substrate transporter like domains"/>
    <property type="match status" value="1"/>
</dbReference>
<evidence type="ECO:0000256" key="1">
    <source>
        <dbReference type="ARBA" id="ARBA00022692"/>
    </source>
</evidence>
<feature type="transmembrane region" description="Helical" evidence="4">
    <location>
        <begin position="53"/>
        <end position="74"/>
    </location>
</feature>
<dbReference type="OMA" id="RIALEIW"/>
<reference evidence="5" key="2">
    <citation type="submission" date="2025-08" db="UniProtKB">
        <authorList>
            <consortium name="Ensembl"/>
        </authorList>
    </citation>
    <scope>IDENTIFICATION</scope>
</reference>
<evidence type="ECO:0000313" key="6">
    <source>
        <dbReference type="Proteomes" id="UP000007875"/>
    </source>
</evidence>
<dbReference type="SUPFAM" id="SSF103473">
    <property type="entry name" value="MFS general substrate transporter"/>
    <property type="match status" value="1"/>
</dbReference>
<keyword evidence="3 4" id="KW-0472">Membrane</keyword>
<accession>H2Y4Q0</accession>
<dbReference type="GO" id="GO:0022857">
    <property type="term" value="F:transmembrane transporter activity"/>
    <property type="evidence" value="ECO:0007669"/>
    <property type="project" value="InterPro"/>
</dbReference>
<name>H2Y4Q0_CIOSA</name>
<dbReference type="HOGENOM" id="CLU_101216_0_0_1"/>
<protein>
    <recommendedName>
        <fullName evidence="7">Major facilitator superfamily (MFS) profile domain-containing protein</fullName>
    </recommendedName>
</protein>
<dbReference type="Pfam" id="PF07690">
    <property type="entry name" value="MFS_1"/>
    <property type="match status" value="1"/>
</dbReference>
<dbReference type="InParanoid" id="H2Y4Q0"/>
<organism evidence="5 6">
    <name type="scientific">Ciona savignyi</name>
    <name type="common">Pacific transparent sea squirt</name>
    <dbReference type="NCBI Taxonomy" id="51511"/>
    <lineage>
        <taxon>Eukaryota</taxon>
        <taxon>Metazoa</taxon>
        <taxon>Chordata</taxon>
        <taxon>Tunicata</taxon>
        <taxon>Ascidiacea</taxon>
        <taxon>Phlebobranchia</taxon>
        <taxon>Cionidae</taxon>
        <taxon>Ciona</taxon>
    </lineage>
</organism>
<evidence type="ECO:0008006" key="7">
    <source>
        <dbReference type="Google" id="ProtNLM"/>
    </source>
</evidence>
<dbReference type="AlphaFoldDB" id="H2Y4Q0"/>
<dbReference type="Ensembl" id="ENSCSAVT00000000301.1">
    <property type="protein sequence ID" value="ENSCSAVP00000000298.1"/>
    <property type="gene ID" value="ENSCSAVG00000000165.1"/>
</dbReference>
<evidence type="ECO:0000313" key="5">
    <source>
        <dbReference type="Ensembl" id="ENSCSAVP00000000298.1"/>
    </source>
</evidence>
<evidence type="ECO:0000256" key="3">
    <source>
        <dbReference type="ARBA" id="ARBA00023136"/>
    </source>
</evidence>
<keyword evidence="2 4" id="KW-1133">Transmembrane helix</keyword>
<dbReference type="Proteomes" id="UP000007875">
    <property type="component" value="Unassembled WGS sequence"/>
</dbReference>
<reference evidence="5" key="3">
    <citation type="submission" date="2025-09" db="UniProtKB">
        <authorList>
            <consortium name="Ensembl"/>
        </authorList>
    </citation>
    <scope>IDENTIFICATION</scope>
</reference>
<dbReference type="GeneTree" id="ENSGT00530000063320"/>
<keyword evidence="6" id="KW-1185">Reference proteome</keyword>
<dbReference type="InterPro" id="IPR011701">
    <property type="entry name" value="MFS"/>
</dbReference>
<evidence type="ECO:0000256" key="2">
    <source>
        <dbReference type="ARBA" id="ARBA00022989"/>
    </source>
</evidence>
<dbReference type="PANTHER" id="PTHR23121">
    <property type="entry name" value="SODIUM-DEPENDENT GLUCOSE TRANSPORTER 1"/>
    <property type="match status" value="1"/>
</dbReference>
<feature type="transmembrane region" description="Helical" evidence="4">
    <location>
        <begin position="204"/>
        <end position="228"/>
    </location>
</feature>
<keyword evidence="1 4" id="KW-0812">Transmembrane</keyword>